<dbReference type="InterPro" id="IPR036812">
    <property type="entry name" value="NAD(P)_OxRdtase_dom_sf"/>
</dbReference>
<dbReference type="CDD" id="cd19075">
    <property type="entry name" value="AKR_AKR7A1-5"/>
    <property type="match status" value="1"/>
</dbReference>
<dbReference type="InterPro" id="IPR023210">
    <property type="entry name" value="NADP_OxRdtase_dom"/>
</dbReference>
<dbReference type="OrthoDB" id="2310150at2759"/>
<proteinExistence type="predicted"/>
<reference evidence="3 4" key="1">
    <citation type="journal article" date="2012" name="BMC Genomics">
        <title>Comparative genomics of the white-rot fungi, Phanerochaete carnosa and P. chrysosporium, to elucidate the genetic basis of the distinct wood types they colonize.</title>
        <authorList>
            <person name="Suzuki H."/>
            <person name="MacDonald J."/>
            <person name="Syed K."/>
            <person name="Salamov A."/>
            <person name="Hori C."/>
            <person name="Aerts A."/>
            <person name="Henrissat B."/>
            <person name="Wiebenga A."/>
            <person name="vanKuyk P.A."/>
            <person name="Barry K."/>
            <person name="Lindquist E."/>
            <person name="LaButti K."/>
            <person name="Lapidus A."/>
            <person name="Lucas S."/>
            <person name="Coutinho P."/>
            <person name="Gong Y."/>
            <person name="Samejima M."/>
            <person name="Mahadevan R."/>
            <person name="Abou-Zaid M."/>
            <person name="de Vries R.P."/>
            <person name="Igarashi K."/>
            <person name="Yadav J.S."/>
            <person name="Grigoriev I.V."/>
            <person name="Master E.R."/>
        </authorList>
    </citation>
    <scope>NUCLEOTIDE SEQUENCE [LARGE SCALE GENOMIC DNA]</scope>
    <source>
        <strain evidence="3 4">HHB-10118-sp</strain>
    </source>
</reference>
<evidence type="ECO:0000313" key="3">
    <source>
        <dbReference type="EMBL" id="EKM52789.1"/>
    </source>
</evidence>
<dbReference type="InterPro" id="IPR050523">
    <property type="entry name" value="AKR_Detox_Biosynth"/>
</dbReference>
<dbReference type="PANTHER" id="PTHR43364:SF4">
    <property type="entry name" value="NAD(P)-LINKED OXIDOREDUCTASE SUPERFAMILY PROTEIN"/>
    <property type="match status" value="1"/>
</dbReference>
<protein>
    <recommendedName>
        <fullName evidence="2">NADP-dependent oxidoreductase domain-containing protein</fullName>
    </recommendedName>
</protein>
<dbReference type="PANTHER" id="PTHR43364">
    <property type="entry name" value="NADH-SPECIFIC METHYLGLYOXAL REDUCTASE-RELATED"/>
    <property type="match status" value="1"/>
</dbReference>
<dbReference type="EMBL" id="JH930475">
    <property type="protein sequence ID" value="EKM52789.1"/>
    <property type="molecule type" value="Genomic_DNA"/>
</dbReference>
<dbReference type="InParanoid" id="K5W1Q7"/>
<evidence type="ECO:0000259" key="2">
    <source>
        <dbReference type="Pfam" id="PF00248"/>
    </source>
</evidence>
<feature type="domain" description="NADP-dependent oxidoreductase" evidence="2">
    <location>
        <begin position="13"/>
        <end position="328"/>
    </location>
</feature>
<dbReference type="AlphaFoldDB" id="K5W1Q7"/>
<dbReference type="Gene3D" id="3.20.20.100">
    <property type="entry name" value="NADP-dependent oxidoreductase domain"/>
    <property type="match status" value="1"/>
</dbReference>
<dbReference type="GO" id="GO:0016491">
    <property type="term" value="F:oxidoreductase activity"/>
    <property type="evidence" value="ECO:0007669"/>
    <property type="project" value="UniProtKB-KW"/>
</dbReference>
<dbReference type="SUPFAM" id="SSF51430">
    <property type="entry name" value="NAD(P)-linked oxidoreductase"/>
    <property type="match status" value="1"/>
</dbReference>
<evidence type="ECO:0000256" key="1">
    <source>
        <dbReference type="ARBA" id="ARBA00023002"/>
    </source>
</evidence>
<sequence length="340" mass="38289">MSHAEQKNALNVVMGAGNFGAPGIESARVTSVKDVEAILDVLKAHGHNELDTATMYGQGTSEKLLGETDWKKRGTVVSTKLLPVGTNGRAIPGLPTITHREEDLRKYLDTSLKALKTDTLDVWYLHGPDRSTPYEVTMKAVDRLYREGKFKRFGISNYMSWEVAQIVEICKANGYVKPTVYQGLYNAMNRNVEPELFPCLRKYGISFYAFNPLGGSFFTGRYRSLNDQAEANSRFDPNTFLGRDSHRRYWNDAYFNALTKIEEVAKKHNLTLAEVTLRWLSHHSLLKREHGDAIMIGGSGVEQVEENLTNLEKGPLPEDVVKTLDEVWLSVKAIAANYFH</sequence>
<evidence type="ECO:0000313" key="4">
    <source>
        <dbReference type="Proteomes" id="UP000008370"/>
    </source>
</evidence>
<dbReference type="GeneID" id="18913181"/>
<dbReference type="InterPro" id="IPR020471">
    <property type="entry name" value="AKR"/>
</dbReference>
<accession>K5W1Q7</accession>
<organism evidence="3 4">
    <name type="scientific">Phanerochaete carnosa (strain HHB-10118-sp)</name>
    <name type="common">White-rot fungus</name>
    <name type="synonym">Peniophora carnosa</name>
    <dbReference type="NCBI Taxonomy" id="650164"/>
    <lineage>
        <taxon>Eukaryota</taxon>
        <taxon>Fungi</taxon>
        <taxon>Dikarya</taxon>
        <taxon>Basidiomycota</taxon>
        <taxon>Agaricomycotina</taxon>
        <taxon>Agaricomycetes</taxon>
        <taxon>Polyporales</taxon>
        <taxon>Phanerochaetaceae</taxon>
        <taxon>Phanerochaete</taxon>
    </lineage>
</organism>
<keyword evidence="1" id="KW-0560">Oxidoreductase</keyword>
<dbReference type="RefSeq" id="XP_007399121.1">
    <property type="nucleotide sequence ID" value="XM_007399059.1"/>
</dbReference>
<dbReference type="Pfam" id="PF00248">
    <property type="entry name" value="Aldo_ket_red"/>
    <property type="match status" value="1"/>
</dbReference>
<dbReference type="PRINTS" id="PR00069">
    <property type="entry name" value="ALDKETRDTASE"/>
</dbReference>
<keyword evidence="4" id="KW-1185">Reference proteome</keyword>
<dbReference type="KEGG" id="pco:PHACADRAFT_212001"/>
<gene>
    <name evidence="3" type="ORF">PHACADRAFT_212001</name>
</gene>
<dbReference type="HOGENOM" id="CLU_023205_1_1_1"/>
<dbReference type="Proteomes" id="UP000008370">
    <property type="component" value="Unassembled WGS sequence"/>
</dbReference>
<name>K5W1Q7_PHACS</name>